<gene>
    <name evidence="1" type="ORF">PHMEG_00015253</name>
</gene>
<accession>A0A225W3B5</accession>
<dbReference type="OrthoDB" id="92939at2759"/>
<evidence type="ECO:0000313" key="1">
    <source>
        <dbReference type="EMBL" id="OWZ11689.1"/>
    </source>
</evidence>
<dbReference type="STRING" id="4795.A0A225W3B5"/>
<dbReference type="EMBL" id="NBNE01002054">
    <property type="protein sequence ID" value="OWZ11689.1"/>
    <property type="molecule type" value="Genomic_DNA"/>
</dbReference>
<dbReference type="AlphaFoldDB" id="A0A225W3B5"/>
<comment type="caution">
    <text evidence="1">The sequence shown here is derived from an EMBL/GenBank/DDBJ whole genome shotgun (WGS) entry which is preliminary data.</text>
</comment>
<protein>
    <submittedName>
        <fullName evidence="1">Nuclease HARBI1</fullName>
    </submittedName>
</protein>
<keyword evidence="2" id="KW-1185">Reference proteome</keyword>
<evidence type="ECO:0000313" key="2">
    <source>
        <dbReference type="Proteomes" id="UP000198211"/>
    </source>
</evidence>
<reference evidence="2" key="1">
    <citation type="submission" date="2017-03" db="EMBL/GenBank/DDBJ databases">
        <title>Phytopthora megakarya and P. palmivora, two closely related causual agents of cacao black pod achieved similar genome size and gene model numbers by different mechanisms.</title>
        <authorList>
            <person name="Ali S."/>
            <person name="Shao J."/>
            <person name="Larry D.J."/>
            <person name="Kronmiller B."/>
            <person name="Shen D."/>
            <person name="Strem M.D."/>
            <person name="Melnick R.L."/>
            <person name="Guiltinan M.J."/>
            <person name="Tyler B.M."/>
            <person name="Meinhardt L.W."/>
            <person name="Bailey B.A."/>
        </authorList>
    </citation>
    <scope>NUCLEOTIDE SEQUENCE [LARGE SCALE GENOMIC DNA]</scope>
    <source>
        <strain evidence="2">zdho120</strain>
    </source>
</reference>
<dbReference type="Proteomes" id="UP000198211">
    <property type="component" value="Unassembled WGS sequence"/>
</dbReference>
<name>A0A225W3B5_9STRA</name>
<proteinExistence type="predicted"/>
<sequence length="165" mass="18261">MRRITFSKLLERVRLRIERQDTNFRKAVPASNVLLAFLYYAAHGVSFAVLHEKIGIGISTCSEILRRVAGAISELGLISLPSEIELLEISVRNERRSGIPQCTLSVDGSHIPIMQPQQSEKSTSIAKGFIAPSYMPLLMIVEYSVMSLLVDPGRLVTTAFSRTAT</sequence>
<organism evidence="1 2">
    <name type="scientific">Phytophthora megakarya</name>
    <dbReference type="NCBI Taxonomy" id="4795"/>
    <lineage>
        <taxon>Eukaryota</taxon>
        <taxon>Sar</taxon>
        <taxon>Stramenopiles</taxon>
        <taxon>Oomycota</taxon>
        <taxon>Peronosporomycetes</taxon>
        <taxon>Peronosporales</taxon>
        <taxon>Peronosporaceae</taxon>
        <taxon>Phytophthora</taxon>
    </lineage>
</organism>